<dbReference type="InterPro" id="IPR029055">
    <property type="entry name" value="Ntn_hydrolases_N"/>
</dbReference>
<protein>
    <submittedName>
        <fullName evidence="7">Penicillin acylase family protein</fullName>
    </submittedName>
</protein>
<dbReference type="PIRSF" id="PIRSF001227">
    <property type="entry name" value="Pen_acylase"/>
    <property type="match status" value="1"/>
</dbReference>
<keyword evidence="6" id="KW-0732">Signal</keyword>
<feature type="binding site" evidence="5">
    <location>
        <position position="335"/>
    </location>
    <ligand>
        <name>Ca(2+)</name>
        <dbReference type="ChEBI" id="CHEBI:29108"/>
    </ligand>
</feature>
<dbReference type="EMBL" id="QYUM01000002">
    <property type="protein sequence ID" value="RJF94057.1"/>
    <property type="molecule type" value="Genomic_DNA"/>
</dbReference>
<keyword evidence="8" id="KW-1185">Reference proteome</keyword>
<keyword evidence="2" id="KW-0378">Hydrolase</keyword>
<keyword evidence="3" id="KW-0865">Zymogen</keyword>
<name>A0A418WS67_9SPHN</name>
<organism evidence="7 8">
    <name type="scientific">Sphingomonas cavernae</name>
    <dbReference type="NCBI Taxonomy" id="2320861"/>
    <lineage>
        <taxon>Bacteria</taxon>
        <taxon>Pseudomonadati</taxon>
        <taxon>Pseudomonadota</taxon>
        <taxon>Alphaproteobacteria</taxon>
        <taxon>Sphingomonadales</taxon>
        <taxon>Sphingomonadaceae</taxon>
        <taxon>Sphingomonas</taxon>
    </lineage>
</organism>
<sequence length="802" mass="86957">MLNRRAFLLGSAAAVALSSTATGHALGRTPPSRTRQLSTEGLYAPIEIVDDPYGVPHIRAQLIPDAFFGQGYVVARDRLFQIDLAHRRELGRMAEAFGPDFAVHDETARLFHYRGDLDAELARVPENILAAARGYVDGINARIDEVLADPTLLPHEYDILNIRPLKWDLRDLVLAREASLGNVEDEVRRARLAAMGLLELDAVIAPLRPQWTLRTPEGLDAAAVSEADLGALRPGKLPFDALAPAPDPAGPSTAALDRANAGSNAWTVGPARTATGRPILTNDPHLGIGGFGPRHVAHLTAPGLDVIGGGAPGLPGIMQGHTERFAFGRTNFHIDQEDLFILELHPEDPERYRHGDGWKSFERVEIAIAVKGAPTRTVSARYAVQGPVVSHDPAKRRATAIAAIDLQPGASGAFAMIAINLSRDWESLKEAFRFHPSPTNFHYADVDGNHGWQVIGFVPERRKGDGLMPVPGDGRYDWTGMRNFRALPSEYNPARGWFASANQNNLPTDWPRDRIPAFSFRDPYRYERIAEVLSAQPKHTVADSVALMHDTLSAPAQQLIALLPARGSAAAGPAIAMLRGWDARLERDSAPAALFEIVWRELGKRMLALVVPERARALVTQIAPSVLLGLLARPDARLGPDPAAARDALFDAALAAGWATARETLGPDPAAWRWGTLHQVRIAHPLSSIPAIARAFPAIEGEGSGGDSYTVMARWARSAPGWAVSGGASYLQVIDVGAWDNSLMLNLPGQSNDPRSPHYRDLYGPWIRGEMQPMLFSRAAVDARAVGRTLLRPAKARAAPPR</sequence>
<feature type="binding site" evidence="5">
    <location>
        <position position="186"/>
    </location>
    <ligand>
        <name>Ca(2+)</name>
        <dbReference type="ChEBI" id="CHEBI:29108"/>
    </ligand>
</feature>
<dbReference type="SUPFAM" id="SSF56235">
    <property type="entry name" value="N-terminal nucleophile aminohydrolases (Ntn hydrolases)"/>
    <property type="match status" value="1"/>
</dbReference>
<accession>A0A418WS67</accession>
<evidence type="ECO:0000256" key="4">
    <source>
        <dbReference type="PIRSR" id="PIRSR001227-1"/>
    </source>
</evidence>
<evidence type="ECO:0000256" key="5">
    <source>
        <dbReference type="PIRSR" id="PIRSR001227-2"/>
    </source>
</evidence>
<dbReference type="Proteomes" id="UP000286100">
    <property type="component" value="Unassembled WGS sequence"/>
</dbReference>
<feature type="signal peptide" evidence="6">
    <location>
        <begin position="1"/>
        <end position="25"/>
    </location>
</feature>
<evidence type="ECO:0000313" key="8">
    <source>
        <dbReference type="Proteomes" id="UP000286100"/>
    </source>
</evidence>
<keyword evidence="5" id="KW-0479">Metal-binding</keyword>
<dbReference type="InterPro" id="IPR043147">
    <property type="entry name" value="Penicillin_amidase_A-knob"/>
</dbReference>
<evidence type="ECO:0000256" key="6">
    <source>
        <dbReference type="SAM" id="SignalP"/>
    </source>
</evidence>
<dbReference type="InterPro" id="IPR014395">
    <property type="entry name" value="Pen/GL7ACA/AHL_acylase"/>
</dbReference>
<evidence type="ECO:0000256" key="3">
    <source>
        <dbReference type="ARBA" id="ARBA00023145"/>
    </source>
</evidence>
<dbReference type="OrthoDB" id="9760084at2"/>
<feature type="chain" id="PRO_5019102904" evidence="6">
    <location>
        <begin position="26"/>
        <end position="802"/>
    </location>
</feature>
<dbReference type="Pfam" id="PF01804">
    <property type="entry name" value="Penicil_amidase"/>
    <property type="match status" value="1"/>
</dbReference>
<dbReference type="Gene3D" id="1.10.439.10">
    <property type="entry name" value="Penicillin Amidohydrolase, domain 1"/>
    <property type="match status" value="1"/>
</dbReference>
<dbReference type="InterPro" id="IPR002692">
    <property type="entry name" value="S45"/>
</dbReference>
<proteinExistence type="inferred from homology"/>
<comment type="similarity">
    <text evidence="1">Belongs to the peptidase S45 family.</text>
</comment>
<evidence type="ECO:0000256" key="1">
    <source>
        <dbReference type="ARBA" id="ARBA00006586"/>
    </source>
</evidence>
<comment type="caution">
    <text evidence="7">The sequence shown here is derived from an EMBL/GenBank/DDBJ whole genome shotgun (WGS) entry which is preliminary data.</text>
</comment>
<dbReference type="InterPro" id="IPR043146">
    <property type="entry name" value="Penicillin_amidase_N_B-knob"/>
</dbReference>
<dbReference type="GO" id="GO:0046872">
    <property type="term" value="F:metal ion binding"/>
    <property type="evidence" value="ECO:0007669"/>
    <property type="project" value="UniProtKB-KW"/>
</dbReference>
<dbReference type="Gene3D" id="3.60.20.10">
    <property type="entry name" value="Glutamine Phosphoribosylpyrophosphate, subunit 1, domain 1"/>
    <property type="match status" value="1"/>
</dbReference>
<dbReference type="GO" id="GO:0016811">
    <property type="term" value="F:hydrolase activity, acting on carbon-nitrogen (but not peptide) bonds, in linear amides"/>
    <property type="evidence" value="ECO:0007669"/>
    <property type="project" value="InterPro"/>
</dbReference>
<reference evidence="7 8" key="1">
    <citation type="submission" date="2018-09" db="EMBL/GenBank/DDBJ databases">
        <authorList>
            <person name="Zhu H."/>
        </authorList>
    </citation>
    <scope>NUCLEOTIDE SEQUENCE [LARGE SCALE GENOMIC DNA]</scope>
    <source>
        <strain evidence="7 8">K2R01-6</strain>
    </source>
</reference>
<dbReference type="CDD" id="cd03747">
    <property type="entry name" value="Ntn_PGA_like"/>
    <property type="match status" value="1"/>
</dbReference>
<keyword evidence="5" id="KW-0106">Calcium</keyword>
<feature type="active site" description="Nucleophile" evidence="4">
    <location>
        <position position="263"/>
    </location>
</feature>
<evidence type="ECO:0000313" key="7">
    <source>
        <dbReference type="EMBL" id="RJF94057.1"/>
    </source>
</evidence>
<dbReference type="RefSeq" id="WP_119760715.1">
    <property type="nucleotide sequence ID" value="NZ_QYUM01000002.1"/>
</dbReference>
<comment type="cofactor">
    <cofactor evidence="5">
        <name>Ca(2+)</name>
        <dbReference type="ChEBI" id="CHEBI:29108"/>
    </cofactor>
    <text evidence="5">Binds 1 Ca(2+) ion per dimer.</text>
</comment>
<dbReference type="InterPro" id="IPR023343">
    <property type="entry name" value="Penicillin_amidase_dom1"/>
</dbReference>
<dbReference type="AlphaFoldDB" id="A0A418WS67"/>
<dbReference type="PANTHER" id="PTHR34218:SF4">
    <property type="entry name" value="ACYL-HOMOSERINE LACTONE ACYLASE QUIP"/>
    <property type="match status" value="1"/>
</dbReference>
<feature type="binding site" evidence="5">
    <location>
        <position position="338"/>
    </location>
    <ligand>
        <name>Ca(2+)</name>
        <dbReference type="ChEBI" id="CHEBI:29108"/>
    </ligand>
</feature>
<evidence type="ECO:0000256" key="2">
    <source>
        <dbReference type="ARBA" id="ARBA00022801"/>
    </source>
</evidence>
<feature type="binding site" evidence="5">
    <location>
        <position position="513"/>
    </location>
    <ligand>
        <name>Ca(2+)</name>
        <dbReference type="ChEBI" id="CHEBI:29108"/>
    </ligand>
</feature>
<gene>
    <name evidence="7" type="ORF">D3876_07280</name>
</gene>
<dbReference type="GO" id="GO:0017000">
    <property type="term" value="P:antibiotic biosynthetic process"/>
    <property type="evidence" value="ECO:0007669"/>
    <property type="project" value="InterPro"/>
</dbReference>
<dbReference type="PANTHER" id="PTHR34218">
    <property type="entry name" value="PEPTIDASE S45 PENICILLIN AMIDASE"/>
    <property type="match status" value="1"/>
</dbReference>
<dbReference type="Gene3D" id="2.30.120.10">
    <property type="match status" value="1"/>
</dbReference>
<dbReference type="Gene3D" id="1.10.1400.10">
    <property type="match status" value="1"/>
</dbReference>